<comment type="caution">
    <text evidence="2">The sequence shown here is derived from an EMBL/GenBank/DDBJ whole genome shotgun (WGS) entry which is preliminary data.</text>
</comment>
<dbReference type="Proteomes" id="UP000646548">
    <property type="component" value="Unassembled WGS sequence"/>
</dbReference>
<dbReference type="AlphaFoldDB" id="A0A834F9N3"/>
<evidence type="ECO:0000313" key="2">
    <source>
        <dbReference type="EMBL" id="KAF6726441.1"/>
    </source>
</evidence>
<feature type="region of interest" description="Disordered" evidence="1">
    <location>
        <begin position="51"/>
        <end position="109"/>
    </location>
</feature>
<gene>
    <name evidence="2" type="ORF">FQA47_017700</name>
</gene>
<evidence type="ECO:0000256" key="1">
    <source>
        <dbReference type="SAM" id="MobiDB-lite"/>
    </source>
</evidence>
<evidence type="ECO:0000313" key="3">
    <source>
        <dbReference type="Proteomes" id="UP000646548"/>
    </source>
</evidence>
<organism evidence="2 3">
    <name type="scientific">Oryzias melastigma</name>
    <name type="common">Marine medaka</name>
    <dbReference type="NCBI Taxonomy" id="30732"/>
    <lineage>
        <taxon>Eukaryota</taxon>
        <taxon>Metazoa</taxon>
        <taxon>Chordata</taxon>
        <taxon>Craniata</taxon>
        <taxon>Vertebrata</taxon>
        <taxon>Euteleostomi</taxon>
        <taxon>Actinopterygii</taxon>
        <taxon>Neopterygii</taxon>
        <taxon>Teleostei</taxon>
        <taxon>Neoteleostei</taxon>
        <taxon>Acanthomorphata</taxon>
        <taxon>Ovalentaria</taxon>
        <taxon>Atherinomorphae</taxon>
        <taxon>Beloniformes</taxon>
        <taxon>Adrianichthyidae</taxon>
        <taxon>Oryziinae</taxon>
        <taxon>Oryzias</taxon>
    </lineage>
</organism>
<feature type="region of interest" description="Disordered" evidence="1">
    <location>
        <begin position="1"/>
        <end position="38"/>
    </location>
</feature>
<accession>A0A834F9N3</accession>
<dbReference type="EMBL" id="WKFB01000333">
    <property type="protein sequence ID" value="KAF6726441.1"/>
    <property type="molecule type" value="Genomic_DNA"/>
</dbReference>
<sequence length="126" mass="13779">MEPVFSETERSCPAEPSEDEFMSNLVLSGSSESRGSELHWAQHPLPAWTLSGAGAPLLRSRPGSDGDSNPYADSGLWWQRPDNPTPRRNRLRGPEDLWAGPPSDPDAVLSDGMVLKSEFCSDSKLL</sequence>
<proteinExistence type="predicted"/>
<reference evidence="2" key="1">
    <citation type="journal article" name="BMC Genomics">
        <title>Long-read sequencing and de novo genome assembly of marine medaka (Oryzias melastigma).</title>
        <authorList>
            <person name="Liang P."/>
            <person name="Saqib H.S.A."/>
            <person name="Ni X."/>
            <person name="Shen Y."/>
        </authorList>
    </citation>
    <scope>NUCLEOTIDE SEQUENCE</scope>
    <source>
        <strain evidence="2">Bigg-433</strain>
    </source>
</reference>
<name>A0A834F9N3_ORYME</name>
<protein>
    <submittedName>
        <fullName evidence="2">Uncharacterized protein</fullName>
    </submittedName>
</protein>